<proteinExistence type="predicted"/>
<dbReference type="AlphaFoldDB" id="A0A2A7SJG0"/>
<evidence type="ECO:0008006" key="3">
    <source>
        <dbReference type="Google" id="ProtNLM"/>
    </source>
</evidence>
<accession>A0A2A7SJG0</accession>
<comment type="caution">
    <text evidence="1">The sequence shown here is derived from an EMBL/GenBank/DDBJ whole genome shotgun (WGS) entry which is preliminary data.</text>
</comment>
<evidence type="ECO:0000313" key="2">
    <source>
        <dbReference type="Proteomes" id="UP000220629"/>
    </source>
</evidence>
<evidence type="ECO:0000313" key="1">
    <source>
        <dbReference type="EMBL" id="PEH43569.1"/>
    </source>
</evidence>
<dbReference type="EMBL" id="PDDY01000001">
    <property type="protein sequence ID" value="PEH43569.1"/>
    <property type="molecule type" value="Genomic_DNA"/>
</dbReference>
<gene>
    <name evidence="1" type="ORF">CRM94_02065</name>
</gene>
<organism evidence="1 2">
    <name type="scientific">Burkholderia gladioli</name>
    <name type="common">Pseudomonas marginata</name>
    <name type="synonym">Phytomonas marginata</name>
    <dbReference type="NCBI Taxonomy" id="28095"/>
    <lineage>
        <taxon>Bacteria</taxon>
        <taxon>Pseudomonadati</taxon>
        <taxon>Pseudomonadota</taxon>
        <taxon>Betaproteobacteria</taxon>
        <taxon>Burkholderiales</taxon>
        <taxon>Burkholderiaceae</taxon>
        <taxon>Burkholderia</taxon>
    </lineage>
</organism>
<sequence length="123" mass="12111">MAPPAGAQPGGAGVLTSDGSVVLRLPRPPRADAAGRAWVLEIELGVLGAGAQVEVNAASGETLGTISPHGPRAGRAVGSYSLPVPADAVRGGRLALRITVLDAAGRARAPAAGEVISVRLLAP</sequence>
<dbReference type="Proteomes" id="UP000220629">
    <property type="component" value="Unassembled WGS sequence"/>
</dbReference>
<name>A0A2A7SJG0_BURGA</name>
<protein>
    <recommendedName>
        <fullName evidence="3">Bacterial spore germination immunoglobulin-like domain-containing protein</fullName>
    </recommendedName>
</protein>
<reference evidence="2" key="1">
    <citation type="submission" date="2017-09" db="EMBL/GenBank/DDBJ databases">
        <title>FDA dAtabase for Regulatory Grade micrObial Sequences (FDA-ARGOS): Supporting development and validation of Infectious Disease Dx tests.</title>
        <authorList>
            <person name="Minogue T."/>
            <person name="Wolcott M."/>
            <person name="Wasieloski L."/>
            <person name="Aguilar W."/>
            <person name="Moore D."/>
            <person name="Tallon L."/>
            <person name="Sadzewicz L."/>
            <person name="Ott S."/>
            <person name="Zhao X."/>
            <person name="Nagaraj S."/>
            <person name="Vavikolanu K."/>
            <person name="Aluvathingal J."/>
            <person name="Nadendla S."/>
            <person name="Sichtig H."/>
        </authorList>
    </citation>
    <scope>NUCLEOTIDE SEQUENCE [LARGE SCALE GENOMIC DNA]</scope>
    <source>
        <strain evidence="2">FDAARGOS_390</strain>
    </source>
</reference>